<evidence type="ECO:0000259" key="1">
    <source>
        <dbReference type="Pfam" id="PF07510"/>
    </source>
</evidence>
<protein>
    <recommendedName>
        <fullName evidence="1">GmrSD restriction endonucleases C-terminal domain-containing protein</fullName>
    </recommendedName>
</protein>
<feature type="domain" description="GmrSD restriction endonucleases C-terminal" evidence="1">
    <location>
        <begin position="96"/>
        <end position="199"/>
    </location>
</feature>
<gene>
    <name evidence="2" type="ORF">UFOVP828_137</name>
</gene>
<dbReference type="PANTHER" id="PTHR24094:SF15">
    <property type="entry name" value="AMP-DEPENDENT SYNTHETASE_LIGASE DOMAIN-CONTAINING PROTEIN-RELATED"/>
    <property type="match status" value="1"/>
</dbReference>
<sequence length="215" mass="23849">MIQNKILVAICATVLSLNTISANAVDNKYKDALSGLNTLKVADEVRAGYKREQFKHWVGTGNGCDARKSVIISEAIKKPNVDSKCNIVGGEWISIYDSAKVTDAKKLDVDHMVPLAEAWDSGAQAWNAKKREMYANDQLDPRHLIAVTGSSNRSKSDRDPAEWLPTNKPYTCEYLTNWVSVKVRWSLSVDKKEKDAIATALKSCKKTSFSVTIIK</sequence>
<proteinExistence type="predicted"/>
<reference evidence="2" key="1">
    <citation type="submission" date="2020-04" db="EMBL/GenBank/DDBJ databases">
        <authorList>
            <person name="Chiriac C."/>
            <person name="Salcher M."/>
            <person name="Ghai R."/>
            <person name="Kavagutti S V."/>
        </authorList>
    </citation>
    <scope>NUCLEOTIDE SEQUENCE</scope>
</reference>
<dbReference type="EMBL" id="LR796766">
    <property type="protein sequence ID" value="CAB4164820.1"/>
    <property type="molecule type" value="Genomic_DNA"/>
</dbReference>
<name>A0A6J5NYS5_9CAUD</name>
<dbReference type="PANTHER" id="PTHR24094">
    <property type="entry name" value="SECRETED PROTEIN"/>
    <property type="match status" value="1"/>
</dbReference>
<dbReference type="InterPro" id="IPR011089">
    <property type="entry name" value="GmrSD_C"/>
</dbReference>
<organism evidence="2">
    <name type="scientific">uncultured Caudovirales phage</name>
    <dbReference type="NCBI Taxonomy" id="2100421"/>
    <lineage>
        <taxon>Viruses</taxon>
        <taxon>Duplodnaviria</taxon>
        <taxon>Heunggongvirae</taxon>
        <taxon>Uroviricota</taxon>
        <taxon>Caudoviricetes</taxon>
        <taxon>Peduoviridae</taxon>
        <taxon>Maltschvirus</taxon>
        <taxon>Maltschvirus maltsch</taxon>
    </lineage>
</organism>
<evidence type="ECO:0000313" key="2">
    <source>
        <dbReference type="EMBL" id="CAB4164820.1"/>
    </source>
</evidence>
<accession>A0A6J5NYS5</accession>
<dbReference type="Pfam" id="PF07510">
    <property type="entry name" value="GmrSD_C"/>
    <property type="match status" value="1"/>
</dbReference>